<feature type="non-terminal residue" evidence="2">
    <location>
        <position position="1"/>
    </location>
</feature>
<feature type="region of interest" description="Disordered" evidence="1">
    <location>
        <begin position="110"/>
        <end position="134"/>
    </location>
</feature>
<feature type="compositionally biased region" description="Pro residues" evidence="1">
    <location>
        <begin position="179"/>
        <end position="191"/>
    </location>
</feature>
<proteinExistence type="predicted"/>
<evidence type="ECO:0000313" key="2">
    <source>
        <dbReference type="EMBL" id="KAF5839501.1"/>
    </source>
</evidence>
<feature type="region of interest" description="Disordered" evidence="1">
    <location>
        <begin position="167"/>
        <end position="203"/>
    </location>
</feature>
<protein>
    <submittedName>
        <fullName evidence="2">Uncharacterized protein</fullName>
    </submittedName>
</protein>
<feature type="compositionally biased region" description="Polar residues" evidence="1">
    <location>
        <begin position="110"/>
        <end position="125"/>
    </location>
</feature>
<dbReference type="PANTHER" id="PTHR35506">
    <property type="entry name" value="OS02G0135600 PROTEIN"/>
    <property type="match status" value="1"/>
</dbReference>
<organism evidence="2 3">
    <name type="scientific">Dunaliella salina</name>
    <name type="common">Green alga</name>
    <name type="synonym">Protococcus salinus</name>
    <dbReference type="NCBI Taxonomy" id="3046"/>
    <lineage>
        <taxon>Eukaryota</taxon>
        <taxon>Viridiplantae</taxon>
        <taxon>Chlorophyta</taxon>
        <taxon>core chlorophytes</taxon>
        <taxon>Chlorophyceae</taxon>
        <taxon>CS clade</taxon>
        <taxon>Chlamydomonadales</taxon>
        <taxon>Dunaliellaceae</taxon>
        <taxon>Dunaliella</taxon>
    </lineage>
</organism>
<dbReference type="PANTHER" id="PTHR35506:SF1">
    <property type="entry name" value="OS02G0135600 PROTEIN"/>
    <property type="match status" value="1"/>
</dbReference>
<keyword evidence="3" id="KW-1185">Reference proteome</keyword>
<evidence type="ECO:0000313" key="3">
    <source>
        <dbReference type="Proteomes" id="UP000815325"/>
    </source>
</evidence>
<reference evidence="2" key="1">
    <citation type="submission" date="2017-08" db="EMBL/GenBank/DDBJ databases">
        <authorList>
            <person name="Polle J.E."/>
            <person name="Barry K."/>
            <person name="Cushman J."/>
            <person name="Schmutz J."/>
            <person name="Tran D."/>
            <person name="Hathwaick L.T."/>
            <person name="Yim W.C."/>
            <person name="Jenkins J."/>
            <person name="Mckie-Krisberg Z.M."/>
            <person name="Prochnik S."/>
            <person name="Lindquist E."/>
            <person name="Dockter R.B."/>
            <person name="Adam C."/>
            <person name="Molina H."/>
            <person name="Bunkerborg J."/>
            <person name="Jin E."/>
            <person name="Buchheim M."/>
            <person name="Magnuson J."/>
        </authorList>
    </citation>
    <scope>NUCLEOTIDE SEQUENCE</scope>
    <source>
        <strain evidence="2">CCAP 19/18</strain>
    </source>
</reference>
<comment type="caution">
    <text evidence="2">The sequence shown here is derived from an EMBL/GenBank/DDBJ whole genome shotgun (WGS) entry which is preliminary data.</text>
</comment>
<name>A0ABQ7GY23_DUNSA</name>
<dbReference type="Proteomes" id="UP000815325">
    <property type="component" value="Unassembled WGS sequence"/>
</dbReference>
<evidence type="ECO:0000256" key="1">
    <source>
        <dbReference type="SAM" id="MobiDB-lite"/>
    </source>
</evidence>
<accession>A0ABQ7GY23</accession>
<dbReference type="EMBL" id="MU069542">
    <property type="protein sequence ID" value="KAF5839501.1"/>
    <property type="molecule type" value="Genomic_DNA"/>
</dbReference>
<gene>
    <name evidence="2" type="ORF">DUNSADRAFT_675</name>
</gene>
<sequence>AQDVGSQASTGLENLPLPHLDRAAHDGCLGLLAVRSSTAAGPSTRGIMELSQVLGVHDEYVQGQGCKPGASQAMPNLSDRFQGMSAVFTSTSPAATELATSVGCTPATNPSLALNASSPTNSKPQAPTRPGLPAPVQYADALAAKLGPEQGGSGPDLLIVHLDAQDLSARSESSQHPPGASPHPGTSPHPSVPAGGLQGTDGGAQGLQWVDELVGRLLAHKAVCERVLLSVVVSAQGIQVPGGSGLGGTAASSKSPMRLAQHQQQAQQLQLGGMQVGGAAIDPLARVVTPLAAYPTGGVPDGKLPQGLNVLETSATGGAVSLVNRPIQSFQFCGLSRIEVAHGAPAVVVRRLPGVIRRDRAERMKLSEAHQRGGQGTILADRLMYEIMYKLGRAPKYGA</sequence>